<accession>P74359</accession>
<dbReference type="PIR" id="S76195">
    <property type="entry name" value="S76195"/>
</dbReference>
<gene>
    <name evidence="3" type="ordered locus">sll1527</name>
</gene>
<evidence type="ECO:0000259" key="2">
    <source>
        <dbReference type="Pfam" id="PF13579"/>
    </source>
</evidence>
<dbReference type="STRING" id="1148.gene:10499331"/>
<dbReference type="PANTHER" id="PTHR46401">
    <property type="entry name" value="GLYCOSYLTRANSFERASE WBBK-RELATED"/>
    <property type="match status" value="1"/>
</dbReference>
<dbReference type="InterPro" id="IPR028098">
    <property type="entry name" value="Glyco_trans_4-like_N"/>
</dbReference>
<evidence type="ECO:0000313" key="4">
    <source>
        <dbReference type="Proteomes" id="UP000001425"/>
    </source>
</evidence>
<name>P74359_SYNY3</name>
<dbReference type="Proteomes" id="UP000001425">
    <property type="component" value="Chromosome"/>
</dbReference>
<dbReference type="SUPFAM" id="SSF53756">
    <property type="entry name" value="UDP-Glycosyltransferase/glycogen phosphorylase"/>
    <property type="match status" value="2"/>
</dbReference>
<dbReference type="EMBL" id="BA000022">
    <property type="protein sequence ID" value="BAA18454.1"/>
    <property type="molecule type" value="Genomic_DNA"/>
</dbReference>
<dbReference type="GO" id="GO:0016757">
    <property type="term" value="F:glycosyltransferase activity"/>
    <property type="evidence" value="ECO:0000318"/>
    <property type="project" value="GO_Central"/>
</dbReference>
<protein>
    <submittedName>
        <fullName evidence="3">Sll1527 protein</fullName>
    </submittedName>
</protein>
<dbReference type="Gene3D" id="3.40.50.2000">
    <property type="entry name" value="Glycogen Phosphorylase B"/>
    <property type="match status" value="3"/>
</dbReference>
<keyword evidence="4" id="KW-1185">Reference proteome</keyword>
<dbReference type="KEGG" id="syn:sll1527"/>
<organism evidence="3 4">
    <name type="scientific">Synechocystis sp. (strain ATCC 27184 / PCC 6803 / Kazusa)</name>
    <dbReference type="NCBI Taxonomy" id="1111708"/>
    <lineage>
        <taxon>Bacteria</taxon>
        <taxon>Bacillati</taxon>
        <taxon>Cyanobacteriota</taxon>
        <taxon>Cyanophyceae</taxon>
        <taxon>Synechococcales</taxon>
        <taxon>Merismopediaceae</taxon>
        <taxon>Synechocystis</taxon>
    </lineage>
</organism>
<dbReference type="EnsemblBacteria" id="BAA18454">
    <property type="protein sequence ID" value="BAA18454"/>
    <property type="gene ID" value="BAA18454"/>
</dbReference>
<dbReference type="AlphaFoldDB" id="P74359"/>
<evidence type="ECO:0000256" key="1">
    <source>
        <dbReference type="ARBA" id="ARBA00022679"/>
    </source>
</evidence>
<dbReference type="PANTHER" id="PTHR46401:SF2">
    <property type="entry name" value="GLYCOSYLTRANSFERASE WBBK-RELATED"/>
    <property type="match status" value="1"/>
</dbReference>
<dbReference type="InParanoid" id="P74359"/>
<evidence type="ECO:0000313" key="3">
    <source>
        <dbReference type="EMBL" id="BAA18454.1"/>
    </source>
</evidence>
<proteinExistence type="predicted"/>
<dbReference type="GO" id="GO:0009103">
    <property type="term" value="P:lipopolysaccharide biosynthetic process"/>
    <property type="evidence" value="ECO:0000318"/>
    <property type="project" value="GO_Central"/>
</dbReference>
<reference evidence="3 4" key="1">
    <citation type="journal article" date="1995" name="DNA Res.">
        <title>Sequence analysis of the genome of the unicellular cyanobacterium Synechocystis sp. strain PCC6803. I. Sequence features in the 1 Mb region from map positions 64% to 92% of the genome.</title>
        <authorList>
            <person name="Kaneko T."/>
            <person name="Tanaka A."/>
            <person name="Sato S."/>
            <person name="Kotani H."/>
            <person name="Sazuka T."/>
            <person name="Miyajima N."/>
            <person name="Sugiura M."/>
            <person name="Tabata S."/>
        </authorList>
    </citation>
    <scope>NUCLEOTIDE SEQUENCE [LARGE SCALE GENOMIC DNA]</scope>
    <source>
        <strain evidence="4">ATCC 27184 / PCC 6803 / Kazusa</strain>
    </source>
</reference>
<dbReference type="eggNOG" id="COG0438">
    <property type="taxonomic scope" value="Bacteria"/>
</dbReference>
<dbReference type="Pfam" id="PF13579">
    <property type="entry name" value="Glyco_trans_4_4"/>
    <property type="match status" value="1"/>
</dbReference>
<feature type="domain" description="Glycosyltransferase subfamily 4-like N-terminal" evidence="2">
    <location>
        <begin position="779"/>
        <end position="967"/>
    </location>
</feature>
<dbReference type="PaxDb" id="1148-1653541"/>
<reference evidence="3 4" key="2">
    <citation type="journal article" date="1996" name="DNA Res.">
        <title>Sequence analysis of the genome of the unicellular cyanobacterium Synechocystis sp. strain PCC6803. II. Sequence determination of the entire genome and assignment of potential protein-coding regions.</title>
        <authorList>
            <person name="Kaneko T."/>
            <person name="Sato S."/>
            <person name="Kotani H."/>
            <person name="Tanaka A."/>
            <person name="Asamizu E."/>
            <person name="Nakamura Y."/>
            <person name="Miyajima N."/>
            <person name="Hirosawa M."/>
            <person name="Sugiura M."/>
            <person name="Sasamoto S."/>
            <person name="Kimura T."/>
            <person name="Hosouchi T."/>
            <person name="Matsuno A."/>
            <person name="Muraki A."/>
            <person name="Nakazaki N."/>
            <person name="Naruo K."/>
            <person name="Okumura S."/>
            <person name="Shimpo S."/>
            <person name="Takeuchi C."/>
            <person name="Wada T."/>
            <person name="Watanabe A."/>
            <person name="Yamada M."/>
            <person name="Yasuda M."/>
            <person name="Tabata S."/>
        </authorList>
    </citation>
    <scope>NUCLEOTIDE SEQUENCE [LARGE SCALE GENOMIC DNA]</scope>
    <source>
        <strain evidence="4">ATCC 27184 / PCC 6803 / Kazusa</strain>
    </source>
</reference>
<dbReference type="Pfam" id="PF13692">
    <property type="entry name" value="Glyco_trans_1_4"/>
    <property type="match status" value="2"/>
</dbReference>
<keyword evidence="1" id="KW-0808">Transferase</keyword>
<sequence>MKKFVVIDHSLCNLQGHHYECSVAVAEAAQRQGYQPIIIANQILKESLAAGDIKIIPAFQVDWFNQPTNGENIESIAPDLLNLTQPWQERWRHQLYLWQQNHPELRILLEKVKGSTQRLKGWFKADLRSLRSIPLANTTWGLLKILWGVTRLVGKISIKIINKTVDKFNQSEGNSVVETKSFTQTLEEILPALELTAADHILIHTFGIEQLEELFYFLNNQNQDDLPTYHLLFRRDTEDPLVVNATGIGLKKCLEKFCQTELWPGKIRFYTDTKDLVRKHNQLSPAIFTQVPIPFRQEKLKLENFHKGDSNKNFVHIIYLGDARSEKGYQHLPVLVADLWTDYLKPGLAKFTIQSNYNVVGGEEVILEAKLKLCQYPCSAVELIDHALEPDAYYHLLASADVVVLPYNPINYQRTSGVLTEALAAGKPVVVPQGSWLAEQVDETRAGIYQNPQDLPRSVRYVLENLASLTEKAEHFSYHWQFIQSPDYFLECLLKPLAISLVKTVEIQPEVSARASILVIMALDKLSDRDNLNKIRYFCRCGYGVYGIFYRRLGQANLPEWDYLSDDLHQLGLKQYWILQDYYVDDDFYIDFAKNSTSLSPEQQKKYLRDYYEHRSTLITDWVQSAGLLISQELQNKLGSNIDLIYADSFFCQHYLRKLGLDLTRTILEVDRFHTYDDALRQRKEIVYQDFQWELDQLKLFGVLLTTTEPLAFKLQELQPQTRIYSLKTNGQGLDYEHLNQAFTDILGEKLLSATNNKNVVKKVVMLYPWGDMEERRSGASQRSGKVADFLASQGLDVTVFTIGDRQSNWQGQIHYRYFRSTFAQGELIQKIYQEAFLSWQKMLDISLADNINFFPLSHQELGENWLPWIYYGSRFDQKFQETLERVIDGADAVLLEYPFWAAIAGPICRRRGVKLILTAHDVLAKQLPPHTWLAQIALAEELQALREADEVVTLSPDDQAFFQSHNITSHCVPIGLDTQATVDLLAPETALAELQSFDSTIDWRKPFCLFVGSQHPPNVKAVEQIQALAQVGSGHWQAIAVGSCCPPTQKRNFLALGKVSDSVLQALYQRSALVLIPLEAGTGMSVKTLEAMACGKVILGTAIAFRGYPVESGVDCLINNNLATYVGVIEDIIQHPHQYEQLGNSARNFAQNYDYRQLYQTYLDLLS</sequence>
<dbReference type="CDD" id="cd03801">
    <property type="entry name" value="GT4_PimA-like"/>
    <property type="match status" value="1"/>
</dbReference>
<dbReference type="IntAct" id="P74359">
    <property type="interactions" value="7"/>
</dbReference>